<reference evidence="6" key="1">
    <citation type="journal article" date="2019" name="Int. J. Syst. Evol. Microbiol.">
        <title>The Global Catalogue of Microorganisms (GCM) 10K type strain sequencing project: providing services to taxonomists for standard genome sequencing and annotation.</title>
        <authorList>
            <consortium name="The Broad Institute Genomics Platform"/>
            <consortium name="The Broad Institute Genome Sequencing Center for Infectious Disease"/>
            <person name="Wu L."/>
            <person name="Ma J."/>
        </authorList>
    </citation>
    <scope>NUCLEOTIDE SEQUENCE [LARGE SCALE GENOMIC DNA]</scope>
    <source>
        <strain evidence="6">TISTR 2466</strain>
    </source>
</reference>
<evidence type="ECO:0000259" key="3">
    <source>
        <dbReference type="Pfam" id="PF13556"/>
    </source>
</evidence>
<feature type="domain" description="CdaR GGDEF-like" evidence="4">
    <location>
        <begin position="152"/>
        <end position="269"/>
    </location>
</feature>
<keyword evidence="6" id="KW-1185">Reference proteome</keyword>
<dbReference type="InterPro" id="IPR012914">
    <property type="entry name" value="PucR_dom"/>
</dbReference>
<dbReference type="Pfam" id="PF13556">
    <property type="entry name" value="HTH_30"/>
    <property type="match status" value="1"/>
</dbReference>
<evidence type="ECO:0000259" key="4">
    <source>
        <dbReference type="Pfam" id="PF17853"/>
    </source>
</evidence>
<dbReference type="Gene3D" id="1.10.10.2840">
    <property type="entry name" value="PucR C-terminal helix-turn-helix domain"/>
    <property type="match status" value="1"/>
</dbReference>
<comment type="similarity">
    <text evidence="1">Belongs to the CdaR family.</text>
</comment>
<sequence length="384" mass="44343">MSTLNHLFALPELESIRLVAGKEGMNRLISGVNVMESDSLFDFFKEGELLVTTGINMEKDEQRLMSMVVNVYEHKASGVVLNVGPYIPRIPEQVREFANAHQFPIFDMPWAYRVADFVKITVQFLASAEQNQTRSKHALNELLFHDTPDYAHVYKELDQLGIKTDQLFSIIVCSFDPKKPPSSSIGYVVETTLSRKYRLLLSTHHDHQLIFLVVQIRGSDLPLVSLMQTIRNGYASQLGTSPLSLGRGNEYTLTKVMKSYHEALMVLRLTKRHPNLQIYEYNELGAYRIIMDVQEHRVIEDFCQKYLGALYRYDRLHETDLVHFLRVFLEEDGRTSQIARKEFIHRNTVLYKVKKIEAILGADLCHPFVKTNLQLAFMIEDMIK</sequence>
<dbReference type="PANTHER" id="PTHR33744">
    <property type="entry name" value="CARBOHYDRATE DIACID REGULATOR"/>
    <property type="match status" value="1"/>
</dbReference>
<dbReference type="Pfam" id="PF17853">
    <property type="entry name" value="GGDEF_2"/>
    <property type="match status" value="1"/>
</dbReference>
<evidence type="ECO:0000313" key="5">
    <source>
        <dbReference type="EMBL" id="MFD2694234.1"/>
    </source>
</evidence>
<dbReference type="InterPro" id="IPR041522">
    <property type="entry name" value="CdaR_GGDEF"/>
</dbReference>
<dbReference type="Pfam" id="PF07905">
    <property type="entry name" value="PucR"/>
    <property type="match status" value="1"/>
</dbReference>
<organism evidence="5 6">
    <name type="scientific">Sporolactobacillus shoreicorticis</name>
    <dbReference type="NCBI Taxonomy" id="1923877"/>
    <lineage>
        <taxon>Bacteria</taxon>
        <taxon>Bacillati</taxon>
        <taxon>Bacillota</taxon>
        <taxon>Bacilli</taxon>
        <taxon>Bacillales</taxon>
        <taxon>Sporolactobacillaceae</taxon>
        <taxon>Sporolactobacillus</taxon>
    </lineage>
</organism>
<dbReference type="RefSeq" id="WP_253057787.1">
    <property type="nucleotide sequence ID" value="NZ_JAMXWM010000001.1"/>
</dbReference>
<gene>
    <name evidence="5" type="ORF">ACFSUE_11435</name>
</gene>
<dbReference type="InterPro" id="IPR025736">
    <property type="entry name" value="PucR_C-HTH_dom"/>
</dbReference>
<proteinExistence type="inferred from homology"/>
<protein>
    <submittedName>
        <fullName evidence="5">PucR family transcriptional regulator</fullName>
    </submittedName>
</protein>
<name>A0ABW5S4H8_9BACL</name>
<feature type="domain" description="PucR C-terminal helix-turn-helix" evidence="3">
    <location>
        <begin position="321"/>
        <end position="378"/>
    </location>
</feature>
<evidence type="ECO:0000313" key="6">
    <source>
        <dbReference type="Proteomes" id="UP001597399"/>
    </source>
</evidence>
<dbReference type="EMBL" id="JBHUMQ010000026">
    <property type="protein sequence ID" value="MFD2694234.1"/>
    <property type="molecule type" value="Genomic_DNA"/>
</dbReference>
<dbReference type="PANTHER" id="PTHR33744:SF1">
    <property type="entry name" value="DNA-BINDING TRANSCRIPTIONAL ACTIVATOR ADER"/>
    <property type="match status" value="1"/>
</dbReference>
<dbReference type="InterPro" id="IPR042070">
    <property type="entry name" value="PucR_C-HTH_sf"/>
</dbReference>
<evidence type="ECO:0000256" key="1">
    <source>
        <dbReference type="ARBA" id="ARBA00006754"/>
    </source>
</evidence>
<dbReference type="InterPro" id="IPR051448">
    <property type="entry name" value="CdaR-like_regulators"/>
</dbReference>
<feature type="domain" description="Purine catabolism PurC-like" evidence="2">
    <location>
        <begin position="7"/>
        <end position="119"/>
    </location>
</feature>
<accession>A0ABW5S4H8</accession>
<evidence type="ECO:0000259" key="2">
    <source>
        <dbReference type="Pfam" id="PF07905"/>
    </source>
</evidence>
<comment type="caution">
    <text evidence="5">The sequence shown here is derived from an EMBL/GenBank/DDBJ whole genome shotgun (WGS) entry which is preliminary data.</text>
</comment>
<dbReference type="Proteomes" id="UP001597399">
    <property type="component" value="Unassembled WGS sequence"/>
</dbReference>